<evidence type="ECO:0000313" key="2">
    <source>
        <dbReference type="Proteomes" id="UP000218231"/>
    </source>
</evidence>
<gene>
    <name evidence="1" type="ORF">WR25_23509</name>
</gene>
<evidence type="ECO:0000313" key="1">
    <source>
        <dbReference type="EMBL" id="PAV77668.1"/>
    </source>
</evidence>
<name>A0A2A2KUT8_9BILA</name>
<reference evidence="1 2" key="1">
    <citation type="journal article" date="2017" name="Curr. Biol.">
        <title>Genome architecture and evolution of a unichromosomal asexual nematode.</title>
        <authorList>
            <person name="Fradin H."/>
            <person name="Zegar C."/>
            <person name="Gutwein M."/>
            <person name="Lucas J."/>
            <person name="Kovtun M."/>
            <person name="Corcoran D."/>
            <person name="Baugh L.R."/>
            <person name="Kiontke K."/>
            <person name="Gunsalus K."/>
            <person name="Fitch D.H."/>
            <person name="Piano F."/>
        </authorList>
    </citation>
    <scope>NUCLEOTIDE SEQUENCE [LARGE SCALE GENOMIC DNA]</scope>
    <source>
        <strain evidence="1">PF1309</strain>
    </source>
</reference>
<sequence>MILAALTLGKKTRAAEQPLAGWRRAAKRPAEFDVFYPFHNCGLVADIRFPNQDKPNATTKYAFVWMLSYKGAAAVREMSGLNRNEKGKLFLKDQTPITVTEYESKSASNSHSMNSFMEDIDIVGTTDRTYNEREKGNMKGTVHVDQAANGLSNLSLNGLHGIIHGQSGKAEQTSLKSSKSGRSATSPNAIFSLLGLPTLQADRVYSREQIYGLRFTEPVPNIKMNPRLTHRDLNQLSVLCSAPPKYARPSKYH</sequence>
<proteinExistence type="predicted"/>
<accession>A0A2A2KUT8</accession>
<comment type="caution">
    <text evidence="1">The sequence shown here is derived from an EMBL/GenBank/DDBJ whole genome shotgun (WGS) entry which is preliminary data.</text>
</comment>
<organism evidence="1 2">
    <name type="scientific">Diploscapter pachys</name>
    <dbReference type="NCBI Taxonomy" id="2018661"/>
    <lineage>
        <taxon>Eukaryota</taxon>
        <taxon>Metazoa</taxon>
        <taxon>Ecdysozoa</taxon>
        <taxon>Nematoda</taxon>
        <taxon>Chromadorea</taxon>
        <taxon>Rhabditida</taxon>
        <taxon>Rhabditina</taxon>
        <taxon>Rhabditomorpha</taxon>
        <taxon>Rhabditoidea</taxon>
        <taxon>Rhabditidae</taxon>
        <taxon>Diploscapter</taxon>
    </lineage>
</organism>
<dbReference type="Proteomes" id="UP000218231">
    <property type="component" value="Unassembled WGS sequence"/>
</dbReference>
<protein>
    <submittedName>
        <fullName evidence="1">Uncharacterized protein</fullName>
    </submittedName>
</protein>
<dbReference type="AlphaFoldDB" id="A0A2A2KUT8"/>
<dbReference type="EMBL" id="LIAE01007671">
    <property type="protein sequence ID" value="PAV77668.1"/>
    <property type="molecule type" value="Genomic_DNA"/>
</dbReference>
<keyword evidence="2" id="KW-1185">Reference proteome</keyword>